<dbReference type="AlphaFoldDB" id="A0A0M0JG11"/>
<feature type="domain" description="EF-hand" evidence="5">
    <location>
        <begin position="270"/>
        <end position="300"/>
    </location>
</feature>
<dbReference type="InterPro" id="IPR002048">
    <property type="entry name" value="EF_hand_dom"/>
</dbReference>
<keyword evidence="2" id="KW-0677">Repeat</keyword>
<feature type="compositionally biased region" description="Basic and acidic residues" evidence="4">
    <location>
        <begin position="597"/>
        <end position="606"/>
    </location>
</feature>
<dbReference type="Proteomes" id="UP000037460">
    <property type="component" value="Unassembled WGS sequence"/>
</dbReference>
<protein>
    <recommendedName>
        <fullName evidence="5">EF-hand domain-containing protein</fullName>
    </recommendedName>
</protein>
<dbReference type="CDD" id="cd00051">
    <property type="entry name" value="EFh"/>
    <property type="match status" value="1"/>
</dbReference>
<evidence type="ECO:0000256" key="4">
    <source>
        <dbReference type="SAM" id="MobiDB-lite"/>
    </source>
</evidence>
<dbReference type="SUPFAM" id="SSF47473">
    <property type="entry name" value="EF-hand"/>
    <property type="match status" value="2"/>
</dbReference>
<accession>A0A0M0JG11</accession>
<dbReference type="EMBL" id="JWZX01002966">
    <property type="protein sequence ID" value="KOO25504.1"/>
    <property type="molecule type" value="Genomic_DNA"/>
</dbReference>
<evidence type="ECO:0000256" key="1">
    <source>
        <dbReference type="ARBA" id="ARBA00022723"/>
    </source>
</evidence>
<feature type="domain" description="EF-hand" evidence="5">
    <location>
        <begin position="23"/>
        <end position="58"/>
    </location>
</feature>
<dbReference type="InterPro" id="IPR011992">
    <property type="entry name" value="EF-hand-dom_pair"/>
</dbReference>
<dbReference type="OrthoDB" id="167809at2759"/>
<dbReference type="PROSITE" id="PS00018">
    <property type="entry name" value="EF_HAND_1"/>
    <property type="match status" value="5"/>
</dbReference>
<dbReference type="SMART" id="SM00054">
    <property type="entry name" value="EFh"/>
    <property type="match status" value="5"/>
</dbReference>
<dbReference type="GO" id="GO:0005509">
    <property type="term" value="F:calcium ion binding"/>
    <property type="evidence" value="ECO:0007669"/>
    <property type="project" value="InterPro"/>
</dbReference>
<proteinExistence type="predicted"/>
<comment type="caution">
    <text evidence="6">The sequence shown here is derived from an EMBL/GenBank/DDBJ whole genome shotgun (WGS) entry which is preliminary data.</text>
</comment>
<evidence type="ECO:0000313" key="6">
    <source>
        <dbReference type="EMBL" id="KOO25504.1"/>
    </source>
</evidence>
<dbReference type="Gene3D" id="1.10.238.10">
    <property type="entry name" value="EF-hand"/>
    <property type="match status" value="2"/>
</dbReference>
<feature type="region of interest" description="Disordered" evidence="4">
    <location>
        <begin position="572"/>
        <end position="606"/>
    </location>
</feature>
<keyword evidence="7" id="KW-1185">Reference proteome</keyword>
<dbReference type="PROSITE" id="PS50222">
    <property type="entry name" value="EF_HAND_2"/>
    <property type="match status" value="4"/>
</dbReference>
<dbReference type="PANTHER" id="PTHR34524:SF6">
    <property type="entry name" value="CALCYPHOSINE LIKE"/>
    <property type="match status" value="1"/>
</dbReference>
<feature type="compositionally biased region" description="Basic and acidic residues" evidence="4">
    <location>
        <begin position="469"/>
        <end position="499"/>
    </location>
</feature>
<evidence type="ECO:0000313" key="7">
    <source>
        <dbReference type="Proteomes" id="UP000037460"/>
    </source>
</evidence>
<sequence>MPNRDGGIPQTRIEKRAVKGALNNIKDASRRFAEFDVNGDGLLDFEEFYAMLPHRLREAYTSNQIHGWFDDADTDGDGTLSINEFFLWSLGTSAEKFGATSITNALKKFDRSPDKSGLFDMLSFERLCIELGFGAHQAQNIFRSLDIAGTGTVTIDEIVMLLGKNQSTIPAKHEAKQFITSLVWSWDESSTSNSDRRALERQAASWRITGNDATTIRKQLQGHLQNSGAMVADLVRLFDDDNTGEMQIDDMEFHKAMKTRFGFRGMPWVLDEVFKSIDTDGSGEIGFDELFEFVRGRRHSLDRRTREVRCLALQTAKGYDLTDLDWDADQLRLQIKTALERRKLSTTDLIRAWDRSGDQRISKIEFLNSIGELFSSSPAHQQLFRDTVHPIATKIFWAICGGDNEIDVAELERWLREQPALDSLKSGGITDANAKRRASETEAIGRLGRLLENDAEAQRRAAASSPKMWNDEADKNDGQVDGKLEENDGQVDGKLEEGPLKGPSATEAAMRRLELRLMSEASEEYGIDLLRNCSGATPASPSAQEAADADADADAAFMERYHMPFEADIKAEKRSRNHFKQQQHLGSRGAINASAGTEERSLDRVL</sequence>
<keyword evidence="1" id="KW-0479">Metal-binding</keyword>
<dbReference type="PANTHER" id="PTHR34524">
    <property type="entry name" value="CALCYPHOSIN"/>
    <property type="match status" value="1"/>
</dbReference>
<dbReference type="InterPro" id="IPR051581">
    <property type="entry name" value="Ca-bind"/>
</dbReference>
<keyword evidence="3" id="KW-0106">Calcium</keyword>
<feature type="region of interest" description="Disordered" evidence="4">
    <location>
        <begin position="456"/>
        <end position="504"/>
    </location>
</feature>
<evidence type="ECO:0000259" key="5">
    <source>
        <dbReference type="PROSITE" id="PS50222"/>
    </source>
</evidence>
<evidence type="ECO:0000256" key="3">
    <source>
        <dbReference type="ARBA" id="ARBA00022837"/>
    </source>
</evidence>
<dbReference type="Pfam" id="PF13499">
    <property type="entry name" value="EF-hand_7"/>
    <property type="match status" value="1"/>
</dbReference>
<dbReference type="Pfam" id="PF13202">
    <property type="entry name" value="EF-hand_5"/>
    <property type="match status" value="1"/>
</dbReference>
<name>A0A0M0JG11_9EUKA</name>
<dbReference type="InterPro" id="IPR018247">
    <property type="entry name" value="EF_Hand_1_Ca_BS"/>
</dbReference>
<feature type="domain" description="EF-hand" evidence="5">
    <location>
        <begin position="60"/>
        <end position="95"/>
    </location>
</feature>
<feature type="domain" description="EF-hand" evidence="5">
    <location>
        <begin position="133"/>
        <end position="168"/>
    </location>
</feature>
<organism evidence="6 7">
    <name type="scientific">Chrysochromulina tobinii</name>
    <dbReference type="NCBI Taxonomy" id="1460289"/>
    <lineage>
        <taxon>Eukaryota</taxon>
        <taxon>Haptista</taxon>
        <taxon>Haptophyta</taxon>
        <taxon>Prymnesiophyceae</taxon>
        <taxon>Prymnesiales</taxon>
        <taxon>Chrysochromulinaceae</taxon>
        <taxon>Chrysochromulina</taxon>
    </lineage>
</organism>
<gene>
    <name evidence="6" type="ORF">Ctob_003879</name>
</gene>
<reference evidence="7" key="1">
    <citation type="journal article" date="2015" name="PLoS Genet.">
        <title>Genome Sequence and Transcriptome Analyses of Chrysochromulina tobin: Metabolic Tools for Enhanced Algal Fitness in the Prominent Order Prymnesiales (Haptophyceae).</title>
        <authorList>
            <person name="Hovde B.T."/>
            <person name="Deodato C.R."/>
            <person name="Hunsperger H.M."/>
            <person name="Ryken S.A."/>
            <person name="Yost W."/>
            <person name="Jha R.K."/>
            <person name="Patterson J."/>
            <person name="Monnat R.J. Jr."/>
            <person name="Barlow S.B."/>
            <person name="Starkenburg S.R."/>
            <person name="Cattolico R.A."/>
        </authorList>
    </citation>
    <scope>NUCLEOTIDE SEQUENCE</scope>
    <source>
        <strain evidence="7">CCMP291</strain>
    </source>
</reference>
<evidence type="ECO:0000256" key="2">
    <source>
        <dbReference type="ARBA" id="ARBA00022737"/>
    </source>
</evidence>